<dbReference type="AlphaFoldDB" id="A0A0K8MEC1"/>
<dbReference type="Gene3D" id="1.10.10.2520">
    <property type="entry name" value="Cell wall hydrolase SleB, domain 1"/>
    <property type="match status" value="1"/>
</dbReference>
<protein>
    <submittedName>
        <fullName evidence="2">Cell Wall Hydrolase</fullName>
    </submittedName>
</protein>
<evidence type="ECO:0000259" key="1">
    <source>
        <dbReference type="Pfam" id="PF07486"/>
    </source>
</evidence>
<feature type="domain" description="Cell wall hydrolase SleB" evidence="1">
    <location>
        <begin position="38"/>
        <end position="144"/>
    </location>
</feature>
<proteinExistence type="predicted"/>
<accession>A0A0K8MEC1</accession>
<evidence type="ECO:0000313" key="2">
    <source>
        <dbReference type="EMBL" id="GAO98219.1"/>
    </source>
</evidence>
<dbReference type="Proteomes" id="UP000036771">
    <property type="component" value="Unassembled WGS sequence"/>
</dbReference>
<evidence type="ECO:0000313" key="3">
    <source>
        <dbReference type="Proteomes" id="UP000036771"/>
    </source>
</evidence>
<dbReference type="InterPro" id="IPR011105">
    <property type="entry name" value="Cell_wall_hydrolase_SleB"/>
</dbReference>
<reference evidence="2 3" key="1">
    <citation type="submission" date="2015-03" db="EMBL/GenBank/DDBJ databases">
        <title>Caedibacter varicaedens, whole genome shotgun sequence.</title>
        <authorList>
            <person name="Suzuki H."/>
            <person name="Dapper A.L."/>
            <person name="Gibson A.K."/>
            <person name="Jackson C."/>
            <person name="Lee H."/>
            <person name="Pejaver V.R."/>
            <person name="Doak T."/>
            <person name="Lynch M."/>
        </authorList>
    </citation>
    <scope>NUCLEOTIDE SEQUENCE [LARGE SCALE GENOMIC DNA]</scope>
</reference>
<dbReference type="EMBL" id="BBVC01000033">
    <property type="protein sequence ID" value="GAO98219.1"/>
    <property type="molecule type" value="Genomic_DNA"/>
</dbReference>
<name>A0A0K8MEC1_9PROT</name>
<keyword evidence="3" id="KW-1185">Reference proteome</keyword>
<sequence>MLSEEDKRLYDLDVLARTIYGEARGEFNRTDGGLGALMAIANVIVNRTKFPQRFGKSISEICLKPHQFSCWNANDANYQMITSVQLGDNHIFDLCWNVAENIYQGKWPDLTHGSDHYYASWLSYTPAWVKGVKPQACIGQHIFFKLHA</sequence>
<keyword evidence="2" id="KW-0378">Hydrolase</keyword>
<dbReference type="STRING" id="1629334.Cva_00867"/>
<dbReference type="Pfam" id="PF07486">
    <property type="entry name" value="Hydrolase_2"/>
    <property type="match status" value="1"/>
</dbReference>
<dbReference type="GO" id="GO:0016787">
    <property type="term" value="F:hydrolase activity"/>
    <property type="evidence" value="ECO:0007669"/>
    <property type="project" value="UniProtKB-KW"/>
</dbReference>
<gene>
    <name evidence="2" type="ORF">Cva_00867</name>
</gene>
<comment type="caution">
    <text evidence="2">The sequence shown here is derived from an EMBL/GenBank/DDBJ whole genome shotgun (WGS) entry which is preliminary data.</text>
</comment>
<organism evidence="2 3">
    <name type="scientific">Caedimonas varicaedens</name>
    <dbReference type="NCBI Taxonomy" id="1629334"/>
    <lineage>
        <taxon>Bacteria</taxon>
        <taxon>Pseudomonadati</taxon>
        <taxon>Pseudomonadota</taxon>
        <taxon>Alphaproteobacteria</taxon>
        <taxon>Holosporales</taxon>
        <taxon>Caedimonadaceae</taxon>
        <taxon>Caedimonas</taxon>
    </lineage>
</organism>
<dbReference type="InterPro" id="IPR042047">
    <property type="entry name" value="SleB_dom1"/>
</dbReference>